<feature type="compositionally biased region" description="Low complexity" evidence="1">
    <location>
        <begin position="296"/>
        <end position="310"/>
    </location>
</feature>
<feature type="compositionally biased region" description="Polar residues" evidence="1">
    <location>
        <begin position="260"/>
        <end position="276"/>
    </location>
</feature>
<dbReference type="EMBL" id="LT882676">
    <property type="protein sequence ID" value="SMY18625.1"/>
    <property type="molecule type" value="Genomic_DNA"/>
</dbReference>
<feature type="compositionally biased region" description="Pro residues" evidence="1">
    <location>
        <begin position="58"/>
        <end position="72"/>
    </location>
</feature>
<gene>
    <name evidence="2" type="ORF">ZT1A5_G60</name>
</gene>
<feature type="region of interest" description="Disordered" evidence="1">
    <location>
        <begin position="1"/>
        <end position="77"/>
    </location>
</feature>
<feature type="compositionally biased region" description="Basic and acidic residues" evidence="1">
    <location>
        <begin position="509"/>
        <end position="533"/>
    </location>
</feature>
<proteinExistence type="predicted"/>
<evidence type="ECO:0000313" key="3">
    <source>
        <dbReference type="Proteomes" id="UP000215453"/>
    </source>
</evidence>
<reference evidence="2 3" key="1">
    <citation type="submission" date="2016-10" db="EMBL/GenBank/DDBJ databases">
        <authorList>
            <person name="Varghese N."/>
        </authorList>
    </citation>
    <scope>NUCLEOTIDE SEQUENCE [LARGE SCALE GENOMIC DNA]</scope>
</reference>
<feature type="compositionally biased region" description="Polar residues" evidence="1">
    <location>
        <begin position="215"/>
        <end position="237"/>
    </location>
</feature>
<dbReference type="Proteomes" id="UP000215453">
    <property type="component" value="Chromosome 1"/>
</dbReference>
<feature type="compositionally biased region" description="Polar residues" evidence="1">
    <location>
        <begin position="164"/>
        <end position="182"/>
    </location>
</feature>
<protein>
    <submittedName>
        <fullName evidence="2">Uncharacterized protein</fullName>
    </submittedName>
</protein>
<evidence type="ECO:0000256" key="1">
    <source>
        <dbReference type="SAM" id="MobiDB-lite"/>
    </source>
</evidence>
<feature type="compositionally biased region" description="Pro residues" evidence="1">
    <location>
        <begin position="33"/>
        <end position="45"/>
    </location>
</feature>
<feature type="compositionally biased region" description="Low complexity" evidence="1">
    <location>
        <begin position="46"/>
        <end position="57"/>
    </location>
</feature>
<dbReference type="AlphaFoldDB" id="A0A1Y6L2V8"/>
<feature type="compositionally biased region" description="Pro residues" evidence="1">
    <location>
        <begin position="1"/>
        <end position="23"/>
    </location>
</feature>
<feature type="compositionally biased region" description="Polar residues" evidence="1">
    <location>
        <begin position="313"/>
        <end position="322"/>
    </location>
</feature>
<feature type="region of interest" description="Disordered" evidence="1">
    <location>
        <begin position="107"/>
        <end position="595"/>
    </location>
</feature>
<evidence type="ECO:0000313" key="2">
    <source>
        <dbReference type="EMBL" id="SMY18625.1"/>
    </source>
</evidence>
<feature type="compositionally biased region" description="Low complexity" evidence="1">
    <location>
        <begin position="394"/>
        <end position="408"/>
    </location>
</feature>
<feature type="compositionally biased region" description="Polar residues" evidence="1">
    <location>
        <begin position="194"/>
        <end position="207"/>
    </location>
</feature>
<sequence>MDPNRKPVPPRGPPQGPSRPPTGPRRSLQQPLQQPPQQPLQPPRNPFQQPHQSAQSAPAPPLQQQPPAPTNPPSAAQLAIWREEFEKARSFEDDDLYLNPEVLARMNGEEAHASTAPPATGESNSAPPPPSTPQPQRGAGPSGAGSERPTPRQPQSARSERRVMSSQDARNYPAQQTRSHAPQPSADLGYGLHSDSTLQGLGLSTPQLGHRRTAPAQSPFANPTTATSATMGTQPSSGRGVPGQAPRYDFEQPPTYQPYVPNSSSQRRPPESYQTFSQRRSQDQRRQAAIRPPPLHQQQHVQQFQQSEPPGSFPSTRNNQPQQVPPLAPLSMRSANLYSAFTTFPPQPHQSTVHGGQLDPRLYPNRETLPALTNNFQSPHDLVHSAPSVPPLAPGASLPGLPPVLASPFQSPPDQPGQNPRQHEASGPAQSPAFATQFPADTLPVERSPVRRPLSASAETFQPDIRRPLPSSPPGRSRQGGVDAGRGGSGDERESDEVSTKWADGSGEAGKESAEESEEHTQEGVEAEDKAEVEGGEEAEEVTSTAESSNGSEAMLTEALAAAEGSSEGGGVWGEPKEKNRDPENWKVDSFPKKH</sequence>
<feature type="compositionally biased region" description="Polar residues" evidence="1">
    <location>
        <begin position="543"/>
        <end position="552"/>
    </location>
</feature>
<feature type="compositionally biased region" description="Low complexity" evidence="1">
    <location>
        <begin position="553"/>
        <end position="566"/>
    </location>
</feature>
<feature type="compositionally biased region" description="Basic and acidic residues" evidence="1">
    <location>
        <begin position="489"/>
        <end position="499"/>
    </location>
</feature>
<feature type="compositionally biased region" description="Basic and acidic residues" evidence="1">
    <location>
        <begin position="575"/>
        <end position="595"/>
    </location>
</feature>
<name>A0A1Y6L2V8_ZYMTR</name>
<feature type="compositionally biased region" description="Polar residues" evidence="1">
    <location>
        <begin position="333"/>
        <end position="354"/>
    </location>
</feature>
<organism evidence="2 3">
    <name type="scientific">Zymoseptoria tritici ST99CH_1A5</name>
    <dbReference type="NCBI Taxonomy" id="1276529"/>
    <lineage>
        <taxon>Eukaryota</taxon>
        <taxon>Fungi</taxon>
        <taxon>Dikarya</taxon>
        <taxon>Ascomycota</taxon>
        <taxon>Pezizomycotina</taxon>
        <taxon>Dothideomycetes</taxon>
        <taxon>Dothideomycetidae</taxon>
        <taxon>Mycosphaerellales</taxon>
        <taxon>Mycosphaerellaceae</taxon>
        <taxon>Zymoseptoria</taxon>
    </lineage>
</organism>
<accession>A0A1Y6L2V8</accession>